<evidence type="ECO:0000313" key="2">
    <source>
        <dbReference type="EMBL" id="BBB28599.1"/>
    </source>
</evidence>
<evidence type="ECO:0000313" key="3">
    <source>
        <dbReference type="Proteomes" id="UP000595332"/>
    </source>
</evidence>
<dbReference type="KEGG" id="njp:NEJAP_0642"/>
<protein>
    <recommendedName>
        <fullName evidence="1">Cyclic nucleotide-binding domain-containing protein</fullName>
    </recommendedName>
</protein>
<dbReference type="PROSITE" id="PS50042">
    <property type="entry name" value="CNMP_BINDING_3"/>
    <property type="match status" value="1"/>
</dbReference>
<dbReference type="InterPro" id="IPR000595">
    <property type="entry name" value="cNMP-bd_dom"/>
</dbReference>
<keyword evidence="3" id="KW-1185">Reference proteome</keyword>
<dbReference type="RefSeq" id="WP_201349278.1">
    <property type="nucleotide sequence ID" value="NZ_AP014546.1"/>
</dbReference>
<proteinExistence type="predicted"/>
<dbReference type="Proteomes" id="UP000595332">
    <property type="component" value="Chromosome"/>
</dbReference>
<evidence type="ECO:0000259" key="1">
    <source>
        <dbReference type="PROSITE" id="PS50042"/>
    </source>
</evidence>
<reference evidence="2 3" key="1">
    <citation type="journal article" date="2008" name="Int. J. Syst. Evol. Microbiol.">
        <title>Neptunomonas japonica sp. nov., an Osedax japonicus symbiont-like bacterium isolated from sediment adjacent to sperm whale carcasses off Kagoshima, Japan.</title>
        <authorList>
            <person name="Miyazaki M."/>
            <person name="Nogi Y."/>
            <person name="Fujiwara Y."/>
            <person name="Kawato M."/>
            <person name="Kubokawa K."/>
            <person name="Horikoshi K."/>
        </authorList>
    </citation>
    <scope>NUCLEOTIDE SEQUENCE [LARGE SCALE GENOMIC DNA]</scope>
    <source>
        <strain evidence="2 3">JAMM 1380</strain>
    </source>
</reference>
<name>A0A7R6PA00_9GAMM</name>
<dbReference type="CDD" id="cd00038">
    <property type="entry name" value="CAP_ED"/>
    <property type="match status" value="1"/>
</dbReference>
<dbReference type="Pfam" id="PF00027">
    <property type="entry name" value="cNMP_binding"/>
    <property type="match status" value="1"/>
</dbReference>
<organism evidence="2 3">
    <name type="scientific">Neptunomonas japonica JAMM 1380</name>
    <dbReference type="NCBI Taxonomy" id="1441457"/>
    <lineage>
        <taxon>Bacteria</taxon>
        <taxon>Pseudomonadati</taxon>
        <taxon>Pseudomonadota</taxon>
        <taxon>Gammaproteobacteria</taxon>
        <taxon>Oceanospirillales</taxon>
        <taxon>Oceanospirillaceae</taxon>
        <taxon>Neptunomonas</taxon>
    </lineage>
</organism>
<dbReference type="AlphaFoldDB" id="A0A7R6PA00"/>
<dbReference type="InterPro" id="IPR018490">
    <property type="entry name" value="cNMP-bd_dom_sf"/>
</dbReference>
<gene>
    <name evidence="2" type="ORF">NEJAP_0642</name>
</gene>
<dbReference type="SUPFAM" id="SSF51206">
    <property type="entry name" value="cAMP-binding domain-like"/>
    <property type="match status" value="1"/>
</dbReference>
<dbReference type="Gene3D" id="2.60.120.10">
    <property type="entry name" value="Jelly Rolls"/>
    <property type="match status" value="1"/>
</dbReference>
<feature type="domain" description="Cyclic nucleotide-binding" evidence="1">
    <location>
        <begin position="23"/>
        <end position="124"/>
    </location>
</feature>
<sequence length="160" mass="18213">MQLLTYSAVDNIFPTDFCRELSMFGALTQDCLEFLLQEGNIYQCEQGYTLFSPGEESNYFYVVLNGRVGFSRAKGDQQIYIRSFTSGEQIGFVGMIGLHERRGFAVAEEPTYLLEISSALFHQVCEKFPSDFVVFLINITREMSREINHLDALCADLNTL</sequence>
<dbReference type="EMBL" id="AP014546">
    <property type="protein sequence ID" value="BBB28599.1"/>
    <property type="molecule type" value="Genomic_DNA"/>
</dbReference>
<accession>A0A7R6PA00</accession>
<dbReference type="InterPro" id="IPR014710">
    <property type="entry name" value="RmlC-like_jellyroll"/>
</dbReference>